<dbReference type="EMBL" id="CP099427">
    <property type="protein sequence ID" value="USW57691.1"/>
    <property type="molecule type" value="Genomic_DNA"/>
</dbReference>
<evidence type="ECO:0000313" key="2">
    <source>
        <dbReference type="Proteomes" id="UP001056384"/>
    </source>
</evidence>
<proteinExistence type="predicted"/>
<organism evidence="1 2">
    <name type="scientific">Septoria linicola</name>
    <dbReference type="NCBI Taxonomy" id="215465"/>
    <lineage>
        <taxon>Eukaryota</taxon>
        <taxon>Fungi</taxon>
        <taxon>Dikarya</taxon>
        <taxon>Ascomycota</taxon>
        <taxon>Pezizomycotina</taxon>
        <taxon>Dothideomycetes</taxon>
        <taxon>Dothideomycetidae</taxon>
        <taxon>Mycosphaerellales</taxon>
        <taxon>Mycosphaerellaceae</taxon>
        <taxon>Septoria</taxon>
    </lineage>
</organism>
<accession>A0A9Q9END6</accession>
<name>A0A9Q9END6_9PEZI</name>
<keyword evidence="2" id="KW-1185">Reference proteome</keyword>
<reference evidence="1" key="1">
    <citation type="submission" date="2022-06" db="EMBL/GenBank/DDBJ databases">
        <title>Complete genome sequences of two strains of the flax pathogen Septoria linicola.</title>
        <authorList>
            <person name="Lapalu N."/>
            <person name="Simon A."/>
            <person name="Demenou B."/>
            <person name="Paumier D."/>
            <person name="Guillot M.-P."/>
            <person name="Gout L."/>
            <person name="Valade R."/>
        </authorList>
    </citation>
    <scope>NUCLEOTIDE SEQUENCE</scope>
    <source>
        <strain evidence="1">SE15195</strain>
    </source>
</reference>
<dbReference type="Proteomes" id="UP001056384">
    <property type="component" value="Chromosome 10"/>
</dbReference>
<sequence length="56" mass="6551">MFRQSLVRQYGDNRNNPTLIYDYNTGRSTPGMRQAFMGMQNPRGAARQRWGHGGWF</sequence>
<dbReference type="AlphaFoldDB" id="A0A9Q9END6"/>
<protein>
    <submittedName>
        <fullName evidence="1">Uncharacterized protein</fullName>
    </submittedName>
</protein>
<gene>
    <name evidence="1" type="ORF">Slin15195_G110100</name>
</gene>
<evidence type="ECO:0000313" key="1">
    <source>
        <dbReference type="EMBL" id="USW57691.1"/>
    </source>
</evidence>